<dbReference type="CDD" id="cd03794">
    <property type="entry name" value="GT4_WbuB-like"/>
    <property type="match status" value="1"/>
</dbReference>
<dbReference type="InterPro" id="IPR028098">
    <property type="entry name" value="Glyco_trans_4-like_N"/>
</dbReference>
<evidence type="ECO:0000313" key="4">
    <source>
        <dbReference type="Proteomes" id="UP000660380"/>
    </source>
</evidence>
<keyword evidence="4" id="KW-1185">Reference proteome</keyword>
<dbReference type="PANTHER" id="PTHR45947">
    <property type="entry name" value="SULFOQUINOVOSYL TRANSFERASE SQD2"/>
    <property type="match status" value="1"/>
</dbReference>
<dbReference type="RefSeq" id="WP_051503025.1">
    <property type="nucleotide sequence ID" value="NZ_JACJTA010000001.1"/>
</dbReference>
<accession>A0ABR8GJ20</accession>
<dbReference type="EMBL" id="JACJTA010000001">
    <property type="protein sequence ID" value="MBD2603151.1"/>
    <property type="molecule type" value="Genomic_DNA"/>
</dbReference>
<sequence>MQRRLGFLAAAPRISTHPDAEMSGPRSRILGILKGFKTLDWKIETFIVGDKVPKKWSGKGSGEVISRGFFHTLAVDFMRIGMGAINSWRTWQELKNQVDWVYEYTATLQCLGWIFQCQGIPWILQAEALLFYEAKAERKALILDRLARWMEIKAYQKCDVLACVSETLKEILVRDYGISSEKIVLVPNGVDIDFINPGIHIPERIFPGFTIGFVGSLYAWAGLDLLLKAMSELRDEGLDISLVVVGDGAMKSVWEKQVEELELSPYVAFLGRVSWQEVPQYIAGFDVGYSGQVELQMGKMYLSPMKLYEYMAMAKPVIASAFEDAKRLVCDRKTGFLFQPGDIDDLKRALVEAYHNRETLPEMGRFARIEIVNHHSWTARVQVLVEGAEQILEKKRSHTQQYQVSTYTI</sequence>
<protein>
    <submittedName>
        <fullName evidence="3">Glycosyltransferase family 4 protein</fullName>
    </submittedName>
</protein>
<evidence type="ECO:0000313" key="3">
    <source>
        <dbReference type="EMBL" id="MBD2603151.1"/>
    </source>
</evidence>
<name>A0ABR8GJ20_9CYAN</name>
<dbReference type="Gene3D" id="3.40.50.2000">
    <property type="entry name" value="Glycogen Phosphorylase B"/>
    <property type="match status" value="2"/>
</dbReference>
<dbReference type="PANTHER" id="PTHR45947:SF3">
    <property type="entry name" value="SULFOQUINOVOSYL TRANSFERASE SQD2"/>
    <property type="match status" value="1"/>
</dbReference>
<organism evidence="3 4">
    <name type="scientific">Scytonema hofmannii FACHB-248</name>
    <dbReference type="NCBI Taxonomy" id="1842502"/>
    <lineage>
        <taxon>Bacteria</taxon>
        <taxon>Bacillati</taxon>
        <taxon>Cyanobacteriota</taxon>
        <taxon>Cyanophyceae</taxon>
        <taxon>Nostocales</taxon>
        <taxon>Scytonemataceae</taxon>
        <taxon>Scytonema</taxon>
    </lineage>
</organism>
<gene>
    <name evidence="3" type="ORF">H6G81_01100</name>
</gene>
<feature type="domain" description="Glycosyltransferase subfamily 4-like N-terminal" evidence="2">
    <location>
        <begin position="77"/>
        <end position="193"/>
    </location>
</feature>
<proteinExistence type="predicted"/>
<feature type="domain" description="Glycosyl transferase family 1" evidence="1">
    <location>
        <begin position="210"/>
        <end position="368"/>
    </location>
</feature>
<dbReference type="SUPFAM" id="SSF53756">
    <property type="entry name" value="UDP-Glycosyltransferase/glycogen phosphorylase"/>
    <property type="match status" value="1"/>
</dbReference>
<dbReference type="Pfam" id="PF13439">
    <property type="entry name" value="Glyco_transf_4"/>
    <property type="match status" value="1"/>
</dbReference>
<evidence type="ECO:0000259" key="1">
    <source>
        <dbReference type="Pfam" id="PF00534"/>
    </source>
</evidence>
<dbReference type="Pfam" id="PF00534">
    <property type="entry name" value="Glycos_transf_1"/>
    <property type="match status" value="1"/>
</dbReference>
<dbReference type="InterPro" id="IPR050194">
    <property type="entry name" value="Glycosyltransferase_grp1"/>
</dbReference>
<comment type="caution">
    <text evidence="3">The sequence shown here is derived from an EMBL/GenBank/DDBJ whole genome shotgun (WGS) entry which is preliminary data.</text>
</comment>
<dbReference type="InterPro" id="IPR001296">
    <property type="entry name" value="Glyco_trans_1"/>
</dbReference>
<dbReference type="Proteomes" id="UP000660380">
    <property type="component" value="Unassembled WGS sequence"/>
</dbReference>
<reference evidence="3 4" key="1">
    <citation type="journal article" date="2020" name="ISME J.">
        <title>Comparative genomics reveals insights into cyanobacterial evolution and habitat adaptation.</title>
        <authorList>
            <person name="Chen M.Y."/>
            <person name="Teng W.K."/>
            <person name="Zhao L."/>
            <person name="Hu C.X."/>
            <person name="Zhou Y.K."/>
            <person name="Han B.P."/>
            <person name="Song L.R."/>
            <person name="Shu W.S."/>
        </authorList>
    </citation>
    <scope>NUCLEOTIDE SEQUENCE [LARGE SCALE GENOMIC DNA]</scope>
    <source>
        <strain evidence="3 4">FACHB-248</strain>
    </source>
</reference>
<evidence type="ECO:0000259" key="2">
    <source>
        <dbReference type="Pfam" id="PF13439"/>
    </source>
</evidence>